<organism evidence="1">
    <name type="scientific">Pararge aegeria</name>
    <name type="common">speckled wood butterfly</name>
    <dbReference type="NCBI Taxonomy" id="116150"/>
    <lineage>
        <taxon>Eukaryota</taxon>
        <taxon>Metazoa</taxon>
        <taxon>Ecdysozoa</taxon>
        <taxon>Arthropoda</taxon>
        <taxon>Hexapoda</taxon>
        <taxon>Insecta</taxon>
        <taxon>Pterygota</taxon>
        <taxon>Neoptera</taxon>
        <taxon>Endopterygota</taxon>
        <taxon>Lepidoptera</taxon>
        <taxon>Glossata</taxon>
        <taxon>Ditrysia</taxon>
        <taxon>Papilionoidea</taxon>
        <taxon>Nymphalidae</taxon>
        <taxon>Satyrinae</taxon>
        <taxon>Satyrini</taxon>
        <taxon>Parargina</taxon>
        <taxon>Pararge</taxon>
    </lineage>
</organism>
<dbReference type="EMBL" id="GAIX01012374">
    <property type="protein sequence ID" value="JAA80186.1"/>
    <property type="molecule type" value="Transcribed_RNA"/>
</dbReference>
<proteinExistence type="predicted"/>
<protein>
    <submittedName>
        <fullName evidence="1">Uncharacterized protein</fullName>
    </submittedName>
</protein>
<evidence type="ECO:0000313" key="1">
    <source>
        <dbReference type="EMBL" id="JAA80186.1"/>
    </source>
</evidence>
<sequence>MLHMVPCLFAKQFCIICSFLIRYGFDLFDKLIMNENKMRRDIEALKIIACQKKTRDTGANYMKYMLDHGTGTTCISNLLGVLNWTSVILLAWYDLVRYQISSRAFWCTQLP</sequence>
<reference evidence="1" key="1">
    <citation type="journal article" date="2013" name="BMC Genomics">
        <title>Unscrambling butterfly oogenesis.</title>
        <authorList>
            <person name="Carter J.M."/>
            <person name="Baker S.C."/>
            <person name="Pink R."/>
            <person name="Carter D.R."/>
            <person name="Collins A."/>
            <person name="Tomlin J."/>
            <person name="Gibbs M."/>
            <person name="Breuker C.J."/>
        </authorList>
    </citation>
    <scope>NUCLEOTIDE SEQUENCE</scope>
    <source>
        <tissue evidence="1">Ovary</tissue>
    </source>
</reference>
<name>S4NN51_9NEOP</name>
<reference evidence="1" key="2">
    <citation type="submission" date="2013-05" db="EMBL/GenBank/DDBJ databases">
        <authorList>
            <person name="Carter J.-M."/>
            <person name="Baker S.C."/>
            <person name="Pink R."/>
            <person name="Carter D.R.F."/>
            <person name="Collins A."/>
            <person name="Tomlin J."/>
            <person name="Gibbs M."/>
            <person name="Breuker C.J."/>
        </authorList>
    </citation>
    <scope>NUCLEOTIDE SEQUENCE</scope>
    <source>
        <tissue evidence="1">Ovary</tissue>
    </source>
</reference>
<dbReference type="AlphaFoldDB" id="S4NN51"/>
<accession>S4NN51</accession>